<evidence type="ECO:0000313" key="7">
    <source>
        <dbReference type="Proteomes" id="UP000551878"/>
    </source>
</evidence>
<dbReference type="Gene3D" id="3.30.70.20">
    <property type="match status" value="2"/>
</dbReference>
<evidence type="ECO:0000313" key="6">
    <source>
        <dbReference type="EMBL" id="MBB5173615.1"/>
    </source>
</evidence>
<gene>
    <name evidence="6" type="ORF">HNQ41_001804</name>
</gene>
<reference evidence="6 7" key="1">
    <citation type="submission" date="2020-08" db="EMBL/GenBank/DDBJ databases">
        <title>Genomic Encyclopedia of Type Strains, Phase IV (KMG-IV): sequencing the most valuable type-strain genomes for metagenomic binning, comparative biology and taxonomic classification.</title>
        <authorList>
            <person name="Goeker M."/>
        </authorList>
    </citation>
    <scope>NUCLEOTIDE SEQUENCE [LARGE SCALE GENOMIC DNA]</scope>
    <source>
        <strain evidence="6 7">DSM 24696</strain>
    </source>
</reference>
<keyword evidence="4" id="KW-0411">Iron-sulfur</keyword>
<evidence type="ECO:0000256" key="3">
    <source>
        <dbReference type="ARBA" id="ARBA00023004"/>
    </source>
</evidence>
<dbReference type="InterPro" id="IPR050954">
    <property type="entry name" value="ET_IronSulfur_Cluster-Binding"/>
</dbReference>
<feature type="domain" description="4Fe-4S ferredoxin-type" evidence="5">
    <location>
        <begin position="4"/>
        <end position="34"/>
    </location>
</feature>
<keyword evidence="7" id="KW-1185">Reference proteome</keyword>
<dbReference type="PANTHER" id="PTHR43177:SF3">
    <property type="entry name" value="PROTEIN NRFC HOMOLOG"/>
    <property type="match status" value="1"/>
</dbReference>
<evidence type="ECO:0000256" key="2">
    <source>
        <dbReference type="ARBA" id="ARBA00022723"/>
    </source>
</evidence>
<feature type="domain" description="4Fe-4S ferredoxin-type" evidence="5">
    <location>
        <begin position="47"/>
        <end position="80"/>
    </location>
</feature>
<dbReference type="RefSeq" id="WP_184664064.1">
    <property type="nucleotide sequence ID" value="NZ_JACHHB010000007.1"/>
</dbReference>
<dbReference type="InterPro" id="IPR017900">
    <property type="entry name" value="4Fe4S_Fe_S_CS"/>
</dbReference>
<dbReference type="CDD" id="cd10551">
    <property type="entry name" value="PsrB"/>
    <property type="match status" value="1"/>
</dbReference>
<dbReference type="Pfam" id="PF13247">
    <property type="entry name" value="Fer4_11"/>
    <property type="match status" value="1"/>
</dbReference>
<name>A0A840QQH0_9BACI</name>
<dbReference type="AlphaFoldDB" id="A0A840QQH0"/>
<keyword evidence="3" id="KW-0408">Iron</keyword>
<evidence type="ECO:0000259" key="5">
    <source>
        <dbReference type="PROSITE" id="PS51379"/>
    </source>
</evidence>
<dbReference type="PROSITE" id="PS51379">
    <property type="entry name" value="4FE4S_FER_2"/>
    <property type="match status" value="3"/>
</dbReference>
<dbReference type="GO" id="GO:0046872">
    <property type="term" value="F:metal ion binding"/>
    <property type="evidence" value="ECO:0007669"/>
    <property type="project" value="UniProtKB-KW"/>
</dbReference>
<proteinExistence type="predicted"/>
<comment type="caution">
    <text evidence="6">The sequence shown here is derived from an EMBL/GenBank/DDBJ whole genome shotgun (WGS) entry which is preliminary data.</text>
</comment>
<dbReference type="GO" id="GO:0051539">
    <property type="term" value="F:4 iron, 4 sulfur cluster binding"/>
    <property type="evidence" value="ECO:0007669"/>
    <property type="project" value="UniProtKB-KW"/>
</dbReference>
<sequence>MARYGMLIDTIKCVNCYACSLACQTQNGLPDDENFIYFLEKEEGTFPNVKRDFLPVQCQHCDEPACEEVCPTGATYKDEDGIVVLDNSKCIGCKYCGVACPYSARVQLHDSMYKKGTYEDAGREYNYTVEKCRFCKELVDNGEQPACVTTCISNARIFGDLDDPESELSKAIVEKKAKPLRADLGTKPKIYYVR</sequence>
<protein>
    <submittedName>
        <fullName evidence="6">Fe-S-cluster-containing dehydrogenase component</fullName>
    </submittedName>
</protein>
<accession>A0A840QQH0</accession>
<dbReference type="EMBL" id="JACHHB010000007">
    <property type="protein sequence ID" value="MBB5173615.1"/>
    <property type="molecule type" value="Genomic_DNA"/>
</dbReference>
<dbReference type="Proteomes" id="UP000551878">
    <property type="component" value="Unassembled WGS sequence"/>
</dbReference>
<dbReference type="InterPro" id="IPR017896">
    <property type="entry name" value="4Fe4S_Fe-S-bd"/>
</dbReference>
<evidence type="ECO:0000256" key="4">
    <source>
        <dbReference type="ARBA" id="ARBA00023014"/>
    </source>
</evidence>
<keyword evidence="1" id="KW-0004">4Fe-4S</keyword>
<feature type="domain" description="4Fe-4S ferredoxin-type" evidence="5">
    <location>
        <begin position="81"/>
        <end position="111"/>
    </location>
</feature>
<dbReference type="SUPFAM" id="SSF54862">
    <property type="entry name" value="4Fe-4S ferredoxins"/>
    <property type="match status" value="1"/>
</dbReference>
<organism evidence="6 7">
    <name type="scientific">Texcoconibacillus texcoconensis</name>
    <dbReference type="NCBI Taxonomy" id="1095777"/>
    <lineage>
        <taxon>Bacteria</taxon>
        <taxon>Bacillati</taxon>
        <taxon>Bacillota</taxon>
        <taxon>Bacilli</taxon>
        <taxon>Bacillales</taxon>
        <taxon>Bacillaceae</taxon>
        <taxon>Texcoconibacillus</taxon>
    </lineage>
</organism>
<dbReference type="PANTHER" id="PTHR43177">
    <property type="entry name" value="PROTEIN NRFC"/>
    <property type="match status" value="1"/>
</dbReference>
<dbReference type="PROSITE" id="PS00198">
    <property type="entry name" value="4FE4S_FER_1"/>
    <property type="match status" value="1"/>
</dbReference>
<evidence type="ECO:0000256" key="1">
    <source>
        <dbReference type="ARBA" id="ARBA00022485"/>
    </source>
</evidence>
<keyword evidence="2" id="KW-0479">Metal-binding</keyword>